<dbReference type="EMBL" id="HBFF01000327">
    <property type="protein sequence ID" value="CAD8727349.1"/>
    <property type="molecule type" value="Transcribed_RNA"/>
</dbReference>
<accession>A0A6T5SN70</accession>
<evidence type="ECO:0000256" key="9">
    <source>
        <dbReference type="ARBA" id="ARBA00022679"/>
    </source>
</evidence>
<dbReference type="GO" id="GO:0032049">
    <property type="term" value="P:cardiolipin biosynthetic process"/>
    <property type="evidence" value="ECO:0007669"/>
    <property type="project" value="InterPro"/>
</dbReference>
<organism evidence="20">
    <name type="scientific">Ostreococcus mediterraneus</name>
    <dbReference type="NCBI Taxonomy" id="1486918"/>
    <lineage>
        <taxon>Eukaryota</taxon>
        <taxon>Viridiplantae</taxon>
        <taxon>Chlorophyta</taxon>
        <taxon>Mamiellophyceae</taxon>
        <taxon>Mamiellales</taxon>
        <taxon>Bathycoccaceae</taxon>
        <taxon>Ostreococcus</taxon>
    </lineage>
</organism>
<comment type="similarity">
    <text evidence="5">Belongs to the TAM41 family.</text>
</comment>
<dbReference type="PANTHER" id="PTHR13619:SF0">
    <property type="entry name" value="PHOSPHATIDATE CYTIDYLYLTRANSFERASE, MITOCHONDRIAL"/>
    <property type="match status" value="1"/>
</dbReference>
<dbReference type="AlphaFoldDB" id="A0A6T5SN70"/>
<evidence type="ECO:0000256" key="18">
    <source>
        <dbReference type="ARBA" id="ARBA00029893"/>
    </source>
</evidence>
<dbReference type="UniPathway" id="UPA00557">
    <property type="reaction ID" value="UER00614"/>
</dbReference>
<evidence type="ECO:0000256" key="11">
    <source>
        <dbReference type="ARBA" id="ARBA00022792"/>
    </source>
</evidence>
<evidence type="ECO:0000256" key="15">
    <source>
        <dbReference type="ARBA" id="ARBA00023136"/>
    </source>
</evidence>
<evidence type="ECO:0000256" key="2">
    <source>
        <dbReference type="ARBA" id="ARBA00004443"/>
    </source>
</evidence>
<evidence type="ECO:0000256" key="6">
    <source>
        <dbReference type="ARBA" id="ARBA00012487"/>
    </source>
</evidence>
<keyword evidence="16" id="KW-0594">Phospholipid biosynthesis</keyword>
<evidence type="ECO:0000256" key="14">
    <source>
        <dbReference type="ARBA" id="ARBA00023128"/>
    </source>
</evidence>
<reference evidence="20" key="1">
    <citation type="submission" date="2021-01" db="EMBL/GenBank/DDBJ databases">
        <authorList>
            <person name="Corre E."/>
            <person name="Pelletier E."/>
            <person name="Niang G."/>
            <person name="Scheremetjew M."/>
            <person name="Finn R."/>
            <person name="Kale V."/>
            <person name="Holt S."/>
            <person name="Cochrane G."/>
            <person name="Meng A."/>
            <person name="Brown T."/>
            <person name="Cohen L."/>
        </authorList>
    </citation>
    <scope>NUCLEOTIDE SEQUENCE</scope>
    <source>
        <strain evidence="20">Clade-D-RCC2573</strain>
    </source>
</reference>
<evidence type="ECO:0000256" key="12">
    <source>
        <dbReference type="ARBA" id="ARBA00022842"/>
    </source>
</evidence>
<evidence type="ECO:0000256" key="1">
    <source>
        <dbReference type="ARBA" id="ARBA00001946"/>
    </source>
</evidence>
<dbReference type="InterPro" id="IPR015222">
    <property type="entry name" value="Tam41"/>
</dbReference>
<keyword evidence="12" id="KW-0460">Magnesium</keyword>
<protein>
    <recommendedName>
        <fullName evidence="7">Phosphatidate cytidylyltransferase, mitochondrial</fullName>
        <ecNumber evidence="6">2.7.7.41</ecNumber>
    </recommendedName>
    <alternativeName>
        <fullName evidence="18">CDP-diacylglycerol synthase</fullName>
    </alternativeName>
</protein>
<dbReference type="GO" id="GO:0005743">
    <property type="term" value="C:mitochondrial inner membrane"/>
    <property type="evidence" value="ECO:0007669"/>
    <property type="project" value="UniProtKB-SubCell"/>
</dbReference>
<dbReference type="GO" id="GO:0004605">
    <property type="term" value="F:phosphatidate cytidylyltransferase activity"/>
    <property type="evidence" value="ECO:0007669"/>
    <property type="project" value="UniProtKB-EC"/>
</dbReference>
<keyword evidence="11" id="KW-0999">Mitochondrion inner membrane</keyword>
<evidence type="ECO:0000256" key="5">
    <source>
        <dbReference type="ARBA" id="ARBA00005458"/>
    </source>
</evidence>
<comment type="subcellular location">
    <subcellularLocation>
        <location evidence="2">Mitochondrion inner membrane</location>
        <topology evidence="2">Peripheral membrane protein</topology>
        <orientation evidence="2">Matrix side</orientation>
    </subcellularLocation>
</comment>
<keyword evidence="15" id="KW-0472">Membrane</keyword>
<comment type="pathway">
    <text evidence="3">Phospholipid metabolism; CDP-diacylglycerol biosynthesis; CDP-diacylglycerol from sn-glycerol 3-phosphate: step 3/3.</text>
</comment>
<evidence type="ECO:0000313" key="19">
    <source>
        <dbReference type="EMBL" id="CAD8727348.1"/>
    </source>
</evidence>
<dbReference type="EC" id="2.7.7.41" evidence="6"/>
<comment type="cofactor">
    <cofactor evidence="1">
        <name>Mg(2+)</name>
        <dbReference type="ChEBI" id="CHEBI:18420"/>
    </cofactor>
</comment>
<proteinExistence type="inferred from homology"/>
<dbReference type="EMBL" id="HBFF01000326">
    <property type="protein sequence ID" value="CAD8727348.1"/>
    <property type="molecule type" value="Transcribed_RNA"/>
</dbReference>
<evidence type="ECO:0000313" key="20">
    <source>
        <dbReference type="EMBL" id="CAD8727349.1"/>
    </source>
</evidence>
<evidence type="ECO:0000256" key="16">
    <source>
        <dbReference type="ARBA" id="ARBA00023209"/>
    </source>
</evidence>
<keyword evidence="17" id="KW-1208">Phospholipid metabolism</keyword>
<comment type="pathway">
    <text evidence="4">Lipid metabolism.</text>
</comment>
<evidence type="ECO:0000256" key="13">
    <source>
        <dbReference type="ARBA" id="ARBA00023098"/>
    </source>
</evidence>
<keyword evidence="8" id="KW-0444">Lipid biosynthesis</keyword>
<evidence type="ECO:0000256" key="7">
    <source>
        <dbReference type="ARBA" id="ARBA00018337"/>
    </source>
</evidence>
<keyword evidence="9" id="KW-0808">Transferase</keyword>
<dbReference type="PANTHER" id="PTHR13619">
    <property type="entry name" value="PHOSPHATIDATE CYTIDYLYLTRANSFERASE, MITOCHONDRIAL"/>
    <property type="match status" value="1"/>
</dbReference>
<dbReference type="GO" id="GO:0016024">
    <property type="term" value="P:CDP-diacylglycerol biosynthetic process"/>
    <property type="evidence" value="ECO:0007669"/>
    <property type="project" value="UniProtKB-UniPathway"/>
</dbReference>
<evidence type="ECO:0000256" key="17">
    <source>
        <dbReference type="ARBA" id="ARBA00023264"/>
    </source>
</evidence>
<name>A0A6T5SN70_9CHLO</name>
<keyword evidence="14" id="KW-0496">Mitochondrion</keyword>
<sequence length="332" mass="35803">MRGDARALERATGVLAALPPVEHAIAYGSAVLADAVAASSSAPALDVLLTVRDPVAWHETNMRANPSHYAPQMRLVGARGTDAVSRAVGVGAHYNAALADNRGRGYKYGVVGTSAAVEDLTTWKYLFFAGRMHKPHVTLVASEAMLAAQKENVAFACRAALLLLPETFSELEFIRALVRLSYDGDIRFLFAAEDARKIERIASGNVEETRSMYEETLRVAFRDTVCVSQTPGGTWTQDKSVDVLRSHVAGLPANVLAGLSSSRVDGSSIEKARRSNVAVDVPRDDVRRRIRNIVRVSSTRQAFAALLSTSPLKAMAYVGAKFVKSAASRFGR</sequence>
<dbReference type="Pfam" id="PF09139">
    <property type="entry name" value="Tam41_Mmp37"/>
    <property type="match status" value="1"/>
</dbReference>
<gene>
    <name evidence="19" type="ORF">OMED0936_LOCUS256</name>
    <name evidence="20" type="ORF">OMED0936_LOCUS257</name>
</gene>
<evidence type="ECO:0000256" key="4">
    <source>
        <dbReference type="ARBA" id="ARBA00005189"/>
    </source>
</evidence>
<evidence type="ECO:0000256" key="10">
    <source>
        <dbReference type="ARBA" id="ARBA00022695"/>
    </source>
</evidence>
<evidence type="ECO:0000256" key="8">
    <source>
        <dbReference type="ARBA" id="ARBA00022516"/>
    </source>
</evidence>
<evidence type="ECO:0000256" key="3">
    <source>
        <dbReference type="ARBA" id="ARBA00005119"/>
    </source>
</evidence>
<keyword evidence="13" id="KW-0443">Lipid metabolism</keyword>
<keyword evidence="10" id="KW-0548">Nucleotidyltransferase</keyword>